<gene>
    <name evidence="8" type="ORF">COCSUDRAFT_20364</name>
</gene>
<feature type="transmembrane region" description="Helical" evidence="6">
    <location>
        <begin position="154"/>
        <end position="173"/>
    </location>
</feature>
<dbReference type="GO" id="GO:0042910">
    <property type="term" value="F:xenobiotic transmembrane transporter activity"/>
    <property type="evidence" value="ECO:0007669"/>
    <property type="project" value="InterPro"/>
</dbReference>
<dbReference type="Pfam" id="PF01554">
    <property type="entry name" value="MatE"/>
    <property type="match status" value="2"/>
</dbReference>
<comment type="similarity">
    <text evidence="2 6">Belongs to the multi antimicrobial extrusion (MATE) (TC 2.A.66.1) family.</text>
</comment>
<comment type="caution">
    <text evidence="8">The sequence shown here is derived from an EMBL/GenBank/DDBJ whole genome shotgun (WGS) entry which is preliminary data.</text>
</comment>
<feature type="transmembrane region" description="Helical" evidence="6">
    <location>
        <begin position="84"/>
        <end position="101"/>
    </location>
</feature>
<protein>
    <recommendedName>
        <fullName evidence="6">Protein DETOXIFICATION</fullName>
    </recommendedName>
    <alternativeName>
        <fullName evidence="6">Multidrug and toxic compound extrusion protein</fullName>
    </alternativeName>
</protein>
<keyword evidence="9" id="KW-1185">Reference proteome</keyword>
<dbReference type="CDD" id="cd13132">
    <property type="entry name" value="MATE_eukaryotic"/>
    <property type="match status" value="1"/>
</dbReference>
<dbReference type="GO" id="GO:0016020">
    <property type="term" value="C:membrane"/>
    <property type="evidence" value="ECO:0007669"/>
    <property type="project" value="UniProtKB-SubCell"/>
</dbReference>
<proteinExistence type="inferred from homology"/>
<dbReference type="PANTHER" id="PTHR11206">
    <property type="entry name" value="MULTIDRUG RESISTANCE PROTEIN"/>
    <property type="match status" value="1"/>
</dbReference>
<accession>I0YJV5</accession>
<evidence type="ECO:0000256" key="1">
    <source>
        <dbReference type="ARBA" id="ARBA00004141"/>
    </source>
</evidence>
<feature type="transmembrane region" description="Helical" evidence="6">
    <location>
        <begin position="378"/>
        <end position="403"/>
    </location>
</feature>
<dbReference type="OrthoDB" id="2126698at2759"/>
<dbReference type="Proteomes" id="UP000007264">
    <property type="component" value="Unassembled WGS sequence"/>
</dbReference>
<evidence type="ECO:0000256" key="6">
    <source>
        <dbReference type="RuleBase" id="RU004914"/>
    </source>
</evidence>
<feature type="transmembrane region" description="Helical" evidence="6">
    <location>
        <begin position="121"/>
        <end position="142"/>
    </location>
</feature>
<evidence type="ECO:0000256" key="5">
    <source>
        <dbReference type="ARBA" id="ARBA00023136"/>
    </source>
</evidence>
<evidence type="ECO:0000313" key="9">
    <source>
        <dbReference type="Proteomes" id="UP000007264"/>
    </source>
</evidence>
<keyword evidence="5 6" id="KW-0472">Membrane</keyword>
<keyword evidence="3 6" id="KW-0812">Transmembrane</keyword>
<feature type="region of interest" description="Disordered" evidence="7">
    <location>
        <begin position="449"/>
        <end position="469"/>
    </location>
</feature>
<evidence type="ECO:0000256" key="2">
    <source>
        <dbReference type="ARBA" id="ARBA00010199"/>
    </source>
</evidence>
<keyword evidence="4 6" id="KW-1133">Transmembrane helix</keyword>
<comment type="subcellular location">
    <subcellularLocation>
        <location evidence="1">Membrane</location>
        <topology evidence="1">Multi-pass membrane protein</topology>
    </subcellularLocation>
</comment>
<dbReference type="EMBL" id="AGSI01000022">
    <property type="protein sequence ID" value="EIE18674.1"/>
    <property type="molecule type" value="Genomic_DNA"/>
</dbReference>
<feature type="transmembrane region" description="Helical" evidence="6">
    <location>
        <begin position="409"/>
        <end position="430"/>
    </location>
</feature>
<feature type="non-terminal residue" evidence="8">
    <location>
        <position position="1"/>
    </location>
</feature>
<feature type="transmembrane region" description="Helical" evidence="6">
    <location>
        <begin position="262"/>
        <end position="285"/>
    </location>
</feature>
<dbReference type="eggNOG" id="KOG1347">
    <property type="taxonomic scope" value="Eukaryota"/>
</dbReference>
<dbReference type="AlphaFoldDB" id="I0YJV5"/>
<sequence length="469" mass="50371">RLAYMAVPLALENSLWYASNIISTIFIGHLGKQELASVVLGESVFNVTGFSLVLGLTSGCQTLLPQAFGAKRYAAMGIIAQKAALICLALSAIIILAWTQLEKALLLLGQDPSISAAAARYIRLSSPALVLITLSDVIRSVLTAQMDIYPCTGISIFTTFLTPLINWLLIYHWDFRLDGAALANVVEASLFLLLITSYFIWRESHLRKSGRHTLQSWSLDPFRKWGPYLKIAVPGLVMICLEWWTYEVIVIMAGLLPDTATSVAVMGVSFDITTITYMLPAGISGENTSTIMSNHMGAGNYGAAQLSLRAALGMGSGTVLVTASAVFAGRSVWPRIFTKDSKIVALASSVLVILSVSSIFDGLMSIFRGAVTALGRQLVGASFAFVCYWCVGIPLAVLLGFRAGLGVQGFWLALLVASALGCTAMGVFLGRLDWEMESLRIAARVAEEEGSASEETERLLPVPDVPDAT</sequence>
<evidence type="ECO:0000256" key="4">
    <source>
        <dbReference type="ARBA" id="ARBA00022989"/>
    </source>
</evidence>
<dbReference type="InterPro" id="IPR002528">
    <property type="entry name" value="MATE_fam"/>
</dbReference>
<feature type="transmembrane region" description="Helical" evidence="6">
    <location>
        <begin position="231"/>
        <end position="256"/>
    </location>
</feature>
<evidence type="ECO:0000256" key="7">
    <source>
        <dbReference type="SAM" id="MobiDB-lite"/>
    </source>
</evidence>
<dbReference type="InterPro" id="IPR045069">
    <property type="entry name" value="MATE_euk"/>
</dbReference>
<feature type="transmembrane region" description="Helical" evidence="6">
    <location>
        <begin position="179"/>
        <end position="201"/>
    </location>
</feature>
<dbReference type="GO" id="GO:0015297">
    <property type="term" value="F:antiporter activity"/>
    <property type="evidence" value="ECO:0007669"/>
    <property type="project" value="InterPro"/>
</dbReference>
<dbReference type="GeneID" id="17036603"/>
<name>I0YJV5_COCSC</name>
<organism evidence="8 9">
    <name type="scientific">Coccomyxa subellipsoidea (strain C-169)</name>
    <name type="common">Green microalga</name>
    <dbReference type="NCBI Taxonomy" id="574566"/>
    <lineage>
        <taxon>Eukaryota</taxon>
        <taxon>Viridiplantae</taxon>
        <taxon>Chlorophyta</taxon>
        <taxon>core chlorophytes</taxon>
        <taxon>Trebouxiophyceae</taxon>
        <taxon>Trebouxiophyceae incertae sedis</taxon>
        <taxon>Coccomyxaceae</taxon>
        <taxon>Coccomyxa</taxon>
        <taxon>Coccomyxa subellipsoidea</taxon>
    </lineage>
</organism>
<dbReference type="RefSeq" id="XP_005643218.1">
    <property type="nucleotide sequence ID" value="XM_005643161.1"/>
</dbReference>
<feature type="transmembrane region" description="Helical" evidence="6">
    <location>
        <begin position="306"/>
        <end position="328"/>
    </location>
</feature>
<feature type="transmembrane region" description="Helical" evidence="6">
    <location>
        <begin position="343"/>
        <end position="366"/>
    </location>
</feature>
<dbReference type="STRING" id="574566.I0YJV5"/>
<reference evidence="8 9" key="1">
    <citation type="journal article" date="2012" name="Genome Biol.">
        <title>The genome of the polar eukaryotic microalga coccomyxa subellipsoidea reveals traits of cold adaptation.</title>
        <authorList>
            <person name="Blanc G."/>
            <person name="Agarkova I."/>
            <person name="Grimwood J."/>
            <person name="Kuo A."/>
            <person name="Brueggeman A."/>
            <person name="Dunigan D."/>
            <person name="Gurnon J."/>
            <person name="Ladunga I."/>
            <person name="Lindquist E."/>
            <person name="Lucas S."/>
            <person name="Pangilinan J."/>
            <person name="Proschold T."/>
            <person name="Salamov A."/>
            <person name="Schmutz J."/>
            <person name="Weeks D."/>
            <person name="Yamada T."/>
            <person name="Claverie J.M."/>
            <person name="Grigoriev I."/>
            <person name="Van Etten J."/>
            <person name="Lomsadze A."/>
            <person name="Borodovsky M."/>
        </authorList>
    </citation>
    <scope>NUCLEOTIDE SEQUENCE [LARGE SCALE GENOMIC DNA]</scope>
    <source>
        <strain evidence="8 9">C-169</strain>
    </source>
</reference>
<evidence type="ECO:0000313" key="8">
    <source>
        <dbReference type="EMBL" id="EIE18674.1"/>
    </source>
</evidence>
<dbReference type="NCBIfam" id="TIGR00797">
    <property type="entry name" value="matE"/>
    <property type="match status" value="1"/>
</dbReference>
<dbReference type="KEGG" id="csl:COCSUDRAFT_20364"/>
<feature type="transmembrane region" description="Helical" evidence="6">
    <location>
        <begin position="44"/>
        <end position="64"/>
    </location>
</feature>
<dbReference type="GO" id="GO:1990961">
    <property type="term" value="P:xenobiotic detoxification by transmembrane export across the plasma membrane"/>
    <property type="evidence" value="ECO:0007669"/>
    <property type="project" value="InterPro"/>
</dbReference>
<evidence type="ECO:0000256" key="3">
    <source>
        <dbReference type="ARBA" id="ARBA00022692"/>
    </source>
</evidence>